<name>A0ACB7S8Z9_HYAAI</name>
<organism evidence="1 2">
    <name type="scientific">Hyalomma asiaticum</name>
    <name type="common">Tick</name>
    <dbReference type="NCBI Taxonomy" id="266040"/>
    <lineage>
        <taxon>Eukaryota</taxon>
        <taxon>Metazoa</taxon>
        <taxon>Ecdysozoa</taxon>
        <taxon>Arthropoda</taxon>
        <taxon>Chelicerata</taxon>
        <taxon>Arachnida</taxon>
        <taxon>Acari</taxon>
        <taxon>Parasitiformes</taxon>
        <taxon>Ixodida</taxon>
        <taxon>Ixodoidea</taxon>
        <taxon>Ixodidae</taxon>
        <taxon>Hyalomminae</taxon>
        <taxon>Hyalomma</taxon>
    </lineage>
</organism>
<keyword evidence="2" id="KW-1185">Reference proteome</keyword>
<dbReference type="EMBL" id="CM023485">
    <property type="protein sequence ID" value="KAH6931110.1"/>
    <property type="molecule type" value="Genomic_DNA"/>
</dbReference>
<gene>
    <name evidence="1" type="ORF">HPB50_022220</name>
</gene>
<evidence type="ECO:0000313" key="1">
    <source>
        <dbReference type="EMBL" id="KAH6931110.1"/>
    </source>
</evidence>
<reference evidence="1" key="1">
    <citation type="submission" date="2020-05" db="EMBL/GenBank/DDBJ databases">
        <title>Large-scale comparative analyses of tick genomes elucidate their genetic diversity and vector capacities.</title>
        <authorList>
            <person name="Jia N."/>
            <person name="Wang J."/>
            <person name="Shi W."/>
            <person name="Du L."/>
            <person name="Sun Y."/>
            <person name="Zhan W."/>
            <person name="Jiang J."/>
            <person name="Wang Q."/>
            <person name="Zhang B."/>
            <person name="Ji P."/>
            <person name="Sakyi L.B."/>
            <person name="Cui X."/>
            <person name="Yuan T."/>
            <person name="Jiang B."/>
            <person name="Yang W."/>
            <person name="Lam T.T.-Y."/>
            <person name="Chang Q."/>
            <person name="Ding S."/>
            <person name="Wang X."/>
            <person name="Zhu J."/>
            <person name="Ruan X."/>
            <person name="Zhao L."/>
            <person name="Wei J."/>
            <person name="Que T."/>
            <person name="Du C."/>
            <person name="Cheng J."/>
            <person name="Dai P."/>
            <person name="Han X."/>
            <person name="Huang E."/>
            <person name="Gao Y."/>
            <person name="Liu J."/>
            <person name="Shao H."/>
            <person name="Ye R."/>
            <person name="Li L."/>
            <person name="Wei W."/>
            <person name="Wang X."/>
            <person name="Wang C."/>
            <person name="Yang T."/>
            <person name="Huo Q."/>
            <person name="Li W."/>
            <person name="Guo W."/>
            <person name="Chen H."/>
            <person name="Zhou L."/>
            <person name="Ni X."/>
            <person name="Tian J."/>
            <person name="Zhou Y."/>
            <person name="Sheng Y."/>
            <person name="Liu T."/>
            <person name="Pan Y."/>
            <person name="Xia L."/>
            <person name="Li J."/>
            <person name="Zhao F."/>
            <person name="Cao W."/>
        </authorList>
    </citation>
    <scope>NUCLEOTIDE SEQUENCE</scope>
    <source>
        <strain evidence="1">Hyas-2018</strain>
    </source>
</reference>
<dbReference type="Proteomes" id="UP000821845">
    <property type="component" value="Chromosome 5"/>
</dbReference>
<comment type="caution">
    <text evidence="1">The sequence shown here is derived from an EMBL/GenBank/DDBJ whole genome shotgun (WGS) entry which is preliminary data.</text>
</comment>
<evidence type="ECO:0000313" key="2">
    <source>
        <dbReference type="Proteomes" id="UP000821845"/>
    </source>
</evidence>
<accession>A0ACB7S8Z9</accession>
<protein>
    <submittedName>
        <fullName evidence="1">Uncharacterized protein</fullName>
    </submittedName>
</protein>
<proteinExistence type="predicted"/>
<sequence length="351" mass="38999">MPVATSLAPDCDVVGVEGVTETVNFGQLATAGSLADVSWQNKSVAQAKDHLIAITESLTSQYPCVVALTSIPHSERVQQPLQIQKIMAKAVCIVDIQPLSKEYIPDFCFQRLQVKGIHNQILRLLKEYTKGNPAAMVEILQVLKQKNLIHNINSTTTPEVRLKREFTLAREDEHELREHRPGEGFTICDVVGEGLMDDVQVPDSLQALTVVRMEMLNEQEIVLLKKASVCGKTFEVSLLKLLSPTITTAEKLVEQHFITCSANTTTTFVYLLEGKVQDAPECPQCGQVGSLMRFHSAAVHKTIYATLTYDSKAEIHQDIATCLEENALQCRFCKEYLSVEVYSAATDEFLM</sequence>